<reference evidence="1 2" key="1">
    <citation type="submission" date="2017-02" db="EMBL/GenBank/DDBJ databases">
        <title>Genomic diversity within the haloalkaliphilic genus Thioalkalivibrio.</title>
        <authorList>
            <person name="Ahn A.-C."/>
            <person name="Meier-Kolthoff J."/>
            <person name="Overmars L."/>
            <person name="Richter M."/>
            <person name="Woyke T."/>
            <person name="Sorokin D.Y."/>
            <person name="Muyzer G."/>
        </authorList>
    </citation>
    <scope>NUCLEOTIDE SEQUENCE [LARGE SCALE GENOMIC DNA]</scope>
    <source>
        <strain evidence="1 2">ALJD</strain>
    </source>
</reference>
<dbReference type="Proteomes" id="UP000189462">
    <property type="component" value="Unassembled WGS sequence"/>
</dbReference>
<keyword evidence="2" id="KW-1185">Reference proteome</keyword>
<evidence type="ECO:0000313" key="2">
    <source>
        <dbReference type="Proteomes" id="UP000189462"/>
    </source>
</evidence>
<dbReference type="InterPro" id="IPR014993">
    <property type="entry name" value="DUF1841"/>
</dbReference>
<proteinExistence type="predicted"/>
<accession>A0A1V3NFL7</accession>
<protein>
    <recommendedName>
        <fullName evidence="3">DUF1841 domain-containing protein</fullName>
    </recommendedName>
</protein>
<organism evidence="1 2">
    <name type="scientific">Thioalkalivibrio denitrificans</name>
    <dbReference type="NCBI Taxonomy" id="108003"/>
    <lineage>
        <taxon>Bacteria</taxon>
        <taxon>Pseudomonadati</taxon>
        <taxon>Pseudomonadota</taxon>
        <taxon>Gammaproteobacteria</taxon>
        <taxon>Chromatiales</taxon>
        <taxon>Ectothiorhodospiraceae</taxon>
        <taxon>Thioalkalivibrio</taxon>
    </lineage>
</organism>
<dbReference type="RefSeq" id="WP_077279072.1">
    <property type="nucleotide sequence ID" value="NZ_MVBK01000058.1"/>
</dbReference>
<comment type="caution">
    <text evidence="1">The sequence shown here is derived from an EMBL/GenBank/DDBJ whole genome shotgun (WGS) entry which is preliminary data.</text>
</comment>
<dbReference type="OrthoDB" id="9789432at2"/>
<gene>
    <name evidence="1" type="ORF">B1C78_10315</name>
</gene>
<dbReference type="EMBL" id="MVBK01000058">
    <property type="protein sequence ID" value="OOG23794.1"/>
    <property type="molecule type" value="Genomic_DNA"/>
</dbReference>
<dbReference type="Pfam" id="PF08897">
    <property type="entry name" value="DUF1841"/>
    <property type="match status" value="1"/>
</dbReference>
<name>A0A1V3NFL7_9GAMM</name>
<evidence type="ECO:0000313" key="1">
    <source>
        <dbReference type="EMBL" id="OOG23794.1"/>
    </source>
</evidence>
<evidence type="ECO:0008006" key="3">
    <source>
        <dbReference type="Google" id="ProtNLM"/>
    </source>
</evidence>
<dbReference type="STRING" id="108003.B1C78_10315"/>
<dbReference type="AlphaFoldDB" id="A0A1V3NFL7"/>
<sequence length="141" mass="16075">MYEQASREQLRRMYAEAWRRHRASEALEPLERQIAELIEEHPEYQALIEDPDAALAAEFTPEGGQSNPFLHMGMHLAIREQAGTDRPAGFTEAYQKAVRKLGAHEAEHAIMDCLGAVLWEAQRSGRPPDEQSYLECVKRLC</sequence>